<organism evidence="3 4">
    <name type="scientific">Rehmannia glutinosa</name>
    <name type="common">Chinese foxglove</name>
    <dbReference type="NCBI Taxonomy" id="99300"/>
    <lineage>
        <taxon>Eukaryota</taxon>
        <taxon>Viridiplantae</taxon>
        <taxon>Streptophyta</taxon>
        <taxon>Embryophyta</taxon>
        <taxon>Tracheophyta</taxon>
        <taxon>Spermatophyta</taxon>
        <taxon>Magnoliopsida</taxon>
        <taxon>eudicotyledons</taxon>
        <taxon>Gunneridae</taxon>
        <taxon>Pentapetalae</taxon>
        <taxon>asterids</taxon>
        <taxon>lamiids</taxon>
        <taxon>Lamiales</taxon>
        <taxon>Orobanchaceae</taxon>
        <taxon>Rehmannieae</taxon>
        <taxon>Rehmannia</taxon>
    </lineage>
</organism>
<reference evidence="3 4" key="1">
    <citation type="journal article" date="2021" name="Comput. Struct. Biotechnol. J.">
        <title>De novo genome assembly of the potent medicinal plant Rehmannia glutinosa using nanopore technology.</title>
        <authorList>
            <person name="Ma L."/>
            <person name="Dong C."/>
            <person name="Song C."/>
            <person name="Wang X."/>
            <person name="Zheng X."/>
            <person name="Niu Y."/>
            <person name="Chen S."/>
            <person name="Feng W."/>
        </authorList>
    </citation>
    <scope>NUCLEOTIDE SEQUENCE [LARGE SCALE GENOMIC DNA]</scope>
    <source>
        <strain evidence="3">DH-2019</strain>
    </source>
</reference>
<gene>
    <name evidence="3" type="ORF">DH2020_007386</name>
</gene>
<keyword evidence="1" id="KW-0862">Zinc</keyword>
<evidence type="ECO:0000259" key="2">
    <source>
        <dbReference type="PROSITE" id="PS50119"/>
    </source>
</evidence>
<protein>
    <recommendedName>
        <fullName evidence="2">B box-type domain-containing protein</fullName>
    </recommendedName>
</protein>
<dbReference type="PANTHER" id="PTHR31717">
    <property type="entry name" value="ZINC FINGER PROTEIN CONSTANS-LIKE 10"/>
    <property type="match status" value="1"/>
</dbReference>
<evidence type="ECO:0000313" key="4">
    <source>
        <dbReference type="Proteomes" id="UP001318860"/>
    </source>
</evidence>
<sequence length="431" mass="48722">MPDFFQGVTDDSAHLCLSCDAKVHSANALSYRHPRTLVCESCRYRPASVRCFDHEMFMCQNCDTSQHRVSFQHRKKAISCYVGCPSAKDLAVLWGFALDELEKNCVGKDQSVCSSLTTADYGHDVNSNVSKMSCSKSEGSSSLMADMDGMVVKDNNWQQNSLILQQIHDLESLQHSDGIVDNSCLLHVKERTGGLPFKHDTMWKFHTNLNNHMESFGPSLDFQLTGDSSLVDKTEEPLSSPFSQLDNFTSTGNPDSFWQYKSPAHNNEIWLQNMQDLGVCDEVQCFDDVNIPDVDLTFRNFEEFFGSEHEPIRALVDDENMTCSFADKHPSFASTIEQSNAADKEMDMSDQVHQLQSINYRPHPIRPSYSASSFSVSRITGESSGSEYKDNELSPTFPKQLLQHGTYDSEDTKLDAKENVIMRYKEKKILR</sequence>
<name>A0ABR0TY32_REHGL</name>
<dbReference type="EMBL" id="JABTTQ020003506">
    <property type="protein sequence ID" value="KAK6115117.1"/>
    <property type="molecule type" value="Genomic_DNA"/>
</dbReference>
<proteinExistence type="predicted"/>
<evidence type="ECO:0000313" key="3">
    <source>
        <dbReference type="EMBL" id="KAK6115117.1"/>
    </source>
</evidence>
<comment type="caution">
    <text evidence="3">The sequence shown here is derived from an EMBL/GenBank/DDBJ whole genome shotgun (WGS) entry which is preliminary data.</text>
</comment>
<feature type="domain" description="B box-type" evidence="2">
    <location>
        <begin position="34"/>
        <end position="78"/>
    </location>
</feature>
<dbReference type="SMART" id="SM00336">
    <property type="entry name" value="BBOX"/>
    <property type="match status" value="1"/>
</dbReference>
<keyword evidence="1" id="KW-0863">Zinc-finger</keyword>
<evidence type="ECO:0000256" key="1">
    <source>
        <dbReference type="PROSITE-ProRule" id="PRU00024"/>
    </source>
</evidence>
<dbReference type="Proteomes" id="UP001318860">
    <property type="component" value="Unassembled WGS sequence"/>
</dbReference>
<keyword evidence="4" id="KW-1185">Reference proteome</keyword>
<dbReference type="PANTHER" id="PTHR31717:SF40">
    <property type="entry name" value="ZINC FINGER PROTEIN CONSTANS-LIKE 10"/>
    <property type="match status" value="1"/>
</dbReference>
<keyword evidence="1" id="KW-0479">Metal-binding</keyword>
<accession>A0ABR0TY32</accession>
<dbReference type="PROSITE" id="PS50119">
    <property type="entry name" value="ZF_BBOX"/>
    <property type="match status" value="1"/>
</dbReference>
<dbReference type="InterPro" id="IPR000315">
    <property type="entry name" value="Znf_B-box"/>
</dbReference>